<dbReference type="PANTHER" id="PTHR43214">
    <property type="entry name" value="TWO-COMPONENT RESPONSE REGULATOR"/>
    <property type="match status" value="1"/>
</dbReference>
<dbReference type="CDD" id="cd17535">
    <property type="entry name" value="REC_NarL-like"/>
    <property type="match status" value="1"/>
</dbReference>
<dbReference type="SUPFAM" id="SSF52172">
    <property type="entry name" value="CheY-like"/>
    <property type="match status" value="1"/>
</dbReference>
<dbReference type="GO" id="GO:0000160">
    <property type="term" value="P:phosphorelay signal transduction system"/>
    <property type="evidence" value="ECO:0007669"/>
    <property type="project" value="InterPro"/>
</dbReference>
<dbReference type="Gene3D" id="3.40.50.2300">
    <property type="match status" value="1"/>
</dbReference>
<comment type="caution">
    <text evidence="6">The sequence shown here is derived from an EMBL/GenBank/DDBJ whole genome shotgun (WGS) entry which is preliminary data.</text>
</comment>
<dbReference type="PANTHER" id="PTHR43214:SF43">
    <property type="entry name" value="TWO-COMPONENT RESPONSE REGULATOR"/>
    <property type="match status" value="1"/>
</dbReference>
<keyword evidence="2" id="KW-0238">DNA-binding</keyword>
<dbReference type="InterPro" id="IPR000792">
    <property type="entry name" value="Tscrpt_reg_LuxR_C"/>
</dbReference>
<name>A0A2T7TGJ3_9ACTN</name>
<dbReference type="PROSITE" id="PS50043">
    <property type="entry name" value="HTH_LUXR_2"/>
    <property type="match status" value="1"/>
</dbReference>
<evidence type="ECO:0000313" key="7">
    <source>
        <dbReference type="Proteomes" id="UP000245992"/>
    </source>
</evidence>
<dbReference type="STRING" id="1440053.GCA_000718095_04328"/>
<dbReference type="SUPFAM" id="SSF46894">
    <property type="entry name" value="C-terminal effector domain of the bipartite response regulators"/>
    <property type="match status" value="1"/>
</dbReference>
<feature type="modified residue" description="4-aspartylphosphate" evidence="3">
    <location>
        <position position="74"/>
    </location>
</feature>
<proteinExistence type="predicted"/>
<dbReference type="AlphaFoldDB" id="A0A2T7TGJ3"/>
<dbReference type="SMART" id="SM00421">
    <property type="entry name" value="HTH_LUXR"/>
    <property type="match status" value="1"/>
</dbReference>
<dbReference type="Proteomes" id="UP000245992">
    <property type="component" value="Unassembled WGS sequence"/>
</dbReference>
<evidence type="ECO:0000259" key="5">
    <source>
        <dbReference type="PROSITE" id="PS50110"/>
    </source>
</evidence>
<accession>A0A2T7TGJ3</accession>
<keyword evidence="1 3" id="KW-0597">Phosphoprotein</keyword>
<organism evidence="6 7">
    <name type="scientific">Streptomyces scopuliridis RB72</name>
    <dbReference type="NCBI Taxonomy" id="1440053"/>
    <lineage>
        <taxon>Bacteria</taxon>
        <taxon>Bacillati</taxon>
        <taxon>Actinomycetota</taxon>
        <taxon>Actinomycetes</taxon>
        <taxon>Kitasatosporales</taxon>
        <taxon>Streptomycetaceae</taxon>
        <taxon>Streptomyces</taxon>
    </lineage>
</organism>
<keyword evidence="7" id="KW-1185">Reference proteome</keyword>
<evidence type="ECO:0000256" key="1">
    <source>
        <dbReference type="ARBA" id="ARBA00022553"/>
    </source>
</evidence>
<dbReference type="GO" id="GO:0003677">
    <property type="term" value="F:DNA binding"/>
    <property type="evidence" value="ECO:0007669"/>
    <property type="project" value="UniProtKB-KW"/>
</dbReference>
<dbReference type="Pfam" id="PF00072">
    <property type="entry name" value="Response_reg"/>
    <property type="match status" value="1"/>
</dbReference>
<dbReference type="InterPro" id="IPR039420">
    <property type="entry name" value="WalR-like"/>
</dbReference>
<dbReference type="OrthoDB" id="4294555at2"/>
<gene>
    <name evidence="6" type="ORF">Y717_00655</name>
</gene>
<protein>
    <submittedName>
        <fullName evidence="6">LuxR family transcriptional regulator</fullName>
    </submittedName>
</protein>
<dbReference type="SMART" id="SM00448">
    <property type="entry name" value="REC"/>
    <property type="match status" value="1"/>
</dbReference>
<feature type="domain" description="HTH luxR-type" evidence="4">
    <location>
        <begin position="164"/>
        <end position="229"/>
    </location>
</feature>
<reference evidence="6 7" key="1">
    <citation type="submission" date="2013-12" db="EMBL/GenBank/DDBJ databases">
        <title>Annotated genome of Streptomyces scopuliridis.</title>
        <authorList>
            <person name="Olson J.B."/>
        </authorList>
    </citation>
    <scope>NUCLEOTIDE SEQUENCE [LARGE SCALE GENOMIC DNA]</scope>
    <source>
        <strain evidence="6 7">RB72</strain>
    </source>
</reference>
<dbReference type="GO" id="GO:0006355">
    <property type="term" value="P:regulation of DNA-templated transcription"/>
    <property type="evidence" value="ECO:0007669"/>
    <property type="project" value="InterPro"/>
</dbReference>
<dbReference type="Pfam" id="PF00196">
    <property type="entry name" value="GerE"/>
    <property type="match status" value="1"/>
</dbReference>
<sequence length="244" mass="24967">MAADRVTTDFSAAEGSPMITVAVVDDHPIARHGIAHILGALPDSSVTTTASVGSLPELEEALAAGAAPDVIVLDLYLDGGTPALDAVAALSVATRVLVMSASGLPADVLGAIKAGACGYVTKHCSAELFVAAVETVAAGGFSLSAELADILQAELTRREPGPGAEAVGPRLSAREEETLSYVARGFTHAQIATRLGVRKTTVDTYVERIRAKLQVGNKAELTRAAIARLSSDKGTAPDRDTAPT</sequence>
<dbReference type="EMBL" id="AZSP01000002">
    <property type="protein sequence ID" value="PVE14245.1"/>
    <property type="molecule type" value="Genomic_DNA"/>
</dbReference>
<dbReference type="InterPro" id="IPR058245">
    <property type="entry name" value="NreC/VraR/RcsB-like_REC"/>
</dbReference>
<feature type="domain" description="Response regulatory" evidence="5">
    <location>
        <begin position="20"/>
        <end position="137"/>
    </location>
</feature>
<dbReference type="PRINTS" id="PR00038">
    <property type="entry name" value="HTHLUXR"/>
</dbReference>
<dbReference type="InterPro" id="IPR011006">
    <property type="entry name" value="CheY-like_superfamily"/>
</dbReference>
<dbReference type="PROSITE" id="PS50110">
    <property type="entry name" value="RESPONSE_REGULATORY"/>
    <property type="match status" value="1"/>
</dbReference>
<dbReference type="InterPro" id="IPR016032">
    <property type="entry name" value="Sig_transdc_resp-reg_C-effctor"/>
</dbReference>
<evidence type="ECO:0000313" key="6">
    <source>
        <dbReference type="EMBL" id="PVE14245.1"/>
    </source>
</evidence>
<dbReference type="InterPro" id="IPR001789">
    <property type="entry name" value="Sig_transdc_resp-reg_receiver"/>
</dbReference>
<evidence type="ECO:0000256" key="2">
    <source>
        <dbReference type="ARBA" id="ARBA00023125"/>
    </source>
</evidence>
<dbReference type="CDD" id="cd06170">
    <property type="entry name" value="LuxR_C_like"/>
    <property type="match status" value="1"/>
</dbReference>
<evidence type="ECO:0000256" key="3">
    <source>
        <dbReference type="PROSITE-ProRule" id="PRU00169"/>
    </source>
</evidence>
<evidence type="ECO:0000259" key="4">
    <source>
        <dbReference type="PROSITE" id="PS50043"/>
    </source>
</evidence>